<dbReference type="InterPro" id="IPR010310">
    <property type="entry name" value="T7SS_ESAT-6-like"/>
</dbReference>
<dbReference type="Proteomes" id="UP001589647">
    <property type="component" value="Unassembled WGS sequence"/>
</dbReference>
<keyword evidence="1" id="KW-0812">Transmembrane</keyword>
<name>A0ABV5IAR5_9ACTN</name>
<dbReference type="Pfam" id="PF06013">
    <property type="entry name" value="WXG100"/>
    <property type="match status" value="1"/>
</dbReference>
<evidence type="ECO:0000313" key="2">
    <source>
        <dbReference type="EMBL" id="MFB9201427.1"/>
    </source>
</evidence>
<comment type="caution">
    <text evidence="2">The sequence shown here is derived from an EMBL/GenBank/DDBJ whole genome shotgun (WGS) entry which is preliminary data.</text>
</comment>
<feature type="transmembrane region" description="Helical" evidence="1">
    <location>
        <begin position="28"/>
        <end position="44"/>
    </location>
</feature>
<dbReference type="Gene3D" id="1.10.287.1060">
    <property type="entry name" value="ESAT-6-like"/>
    <property type="match status" value="1"/>
</dbReference>
<dbReference type="SUPFAM" id="SSF140453">
    <property type="entry name" value="EsxAB dimer-like"/>
    <property type="match status" value="1"/>
</dbReference>
<proteinExistence type="predicted"/>
<protein>
    <submittedName>
        <fullName evidence="2">WXG100 family type VII secretion target</fullName>
    </submittedName>
</protein>
<accession>A0ABV5IAR5</accession>
<dbReference type="InterPro" id="IPR036689">
    <property type="entry name" value="ESAT-6-like_sf"/>
</dbReference>
<organism evidence="2 3">
    <name type="scientific">Nonomuraea spiralis</name>
    <dbReference type="NCBI Taxonomy" id="46182"/>
    <lineage>
        <taxon>Bacteria</taxon>
        <taxon>Bacillati</taxon>
        <taxon>Actinomycetota</taxon>
        <taxon>Actinomycetes</taxon>
        <taxon>Streptosporangiales</taxon>
        <taxon>Streptosporangiaceae</taxon>
        <taxon>Nonomuraea</taxon>
    </lineage>
</organism>
<sequence>MSYESGKGLYYKAAATASGAAVLIRRPWAFYIVSMIGIMISDPGRMSGSSKTWRTTDNGGTTSELAALEEQLKQLQATVTGTGTTWEGTAREKFDEAYAEFTKSLATLRSTRNATGEAVDQSAKLYYIGGLTFVSIAGMMLTYALAMLAVKRYVPFAYVLDLKVGKAAVSAGRKVLIKHGIAVTLLGTLFYQAVQMSESSGKAFPTMKGIPNELDTLKSGDLPEFSNTALEYSVESHSLMPKLDTQGGLPRT</sequence>
<keyword evidence="1" id="KW-0472">Membrane</keyword>
<evidence type="ECO:0000313" key="3">
    <source>
        <dbReference type="Proteomes" id="UP001589647"/>
    </source>
</evidence>
<gene>
    <name evidence="2" type="ORF">ACFFV7_09515</name>
</gene>
<keyword evidence="3" id="KW-1185">Reference proteome</keyword>
<dbReference type="EMBL" id="JBHMEI010000005">
    <property type="protein sequence ID" value="MFB9201427.1"/>
    <property type="molecule type" value="Genomic_DNA"/>
</dbReference>
<dbReference type="RefSeq" id="WP_189649957.1">
    <property type="nucleotide sequence ID" value="NZ_BMRC01000011.1"/>
</dbReference>
<reference evidence="2 3" key="1">
    <citation type="submission" date="2024-09" db="EMBL/GenBank/DDBJ databases">
        <authorList>
            <person name="Sun Q."/>
            <person name="Mori K."/>
        </authorList>
    </citation>
    <scope>NUCLEOTIDE SEQUENCE [LARGE SCALE GENOMIC DNA]</scope>
    <source>
        <strain evidence="2 3">CCM 3426</strain>
    </source>
</reference>
<keyword evidence="1" id="KW-1133">Transmembrane helix</keyword>
<feature type="transmembrane region" description="Helical" evidence="1">
    <location>
        <begin position="125"/>
        <end position="150"/>
    </location>
</feature>
<evidence type="ECO:0000256" key="1">
    <source>
        <dbReference type="SAM" id="Phobius"/>
    </source>
</evidence>